<evidence type="ECO:0000256" key="4">
    <source>
        <dbReference type="ARBA" id="ARBA00022989"/>
    </source>
</evidence>
<sequence>MATTFFHRAVRPSFFSLPPALRLALHHPHLPRAFSATPTRKLSLVDVAVTPPTYLLDALHATGLPWFAALPAAAVLVRGVLVYYLSVLPSYRAARIQANLVPLAFARAHGHNSSPAAMRRREVLPPRWVQLDFYIRGFCDRQMQLHRLGKQFGAPRFHPRGVLNFVALIAFTESIRMKCASHEGLLPIVLWPFEKVARLVNPGTSSTPPPTPPPDPAAKAGSFTDDQLRAATITNPDGTTSIDPTLLISQAPASPPDPSAYAAYFDPTLQNEGLPWCLDLTAADTTFILPTTLAVVTAANIIFGSPTQARRPPPSYPNLSNPTTAKGQAPNVDIAPPRRSLIPRLTNFQRIGLSITLGFWFVALKIPAGILLYFVTSLLVGRLQRRWLEIRMPPLTPVQPCTRPLRFRVRKEWVD</sequence>
<dbReference type="PANTHER" id="PTHR12428:SF65">
    <property type="entry name" value="CYTOCHROME C OXIDASE ASSEMBLY PROTEIN COX18, MITOCHONDRIAL"/>
    <property type="match status" value="1"/>
</dbReference>
<comment type="similarity">
    <text evidence="2">Belongs to the OXA1/ALB3/YidC family.</text>
</comment>
<evidence type="ECO:0000256" key="1">
    <source>
        <dbReference type="ARBA" id="ARBA00004141"/>
    </source>
</evidence>
<organism evidence="8 9">
    <name type="scientific">Salinomyces thailandicus</name>
    <dbReference type="NCBI Taxonomy" id="706561"/>
    <lineage>
        <taxon>Eukaryota</taxon>
        <taxon>Fungi</taxon>
        <taxon>Dikarya</taxon>
        <taxon>Ascomycota</taxon>
        <taxon>Pezizomycotina</taxon>
        <taxon>Dothideomycetes</taxon>
        <taxon>Dothideomycetidae</taxon>
        <taxon>Mycosphaerellales</taxon>
        <taxon>Teratosphaeriaceae</taxon>
        <taxon>Salinomyces</taxon>
    </lineage>
</organism>
<keyword evidence="4 7" id="KW-1133">Transmembrane helix</keyword>
<evidence type="ECO:0000256" key="5">
    <source>
        <dbReference type="ARBA" id="ARBA00023136"/>
    </source>
</evidence>
<keyword evidence="5 7" id="KW-0472">Membrane</keyword>
<feature type="region of interest" description="Disordered" evidence="6">
    <location>
        <begin position="307"/>
        <end position="333"/>
    </location>
</feature>
<evidence type="ECO:0000256" key="7">
    <source>
        <dbReference type="SAM" id="Phobius"/>
    </source>
</evidence>
<keyword evidence="3 7" id="KW-0812">Transmembrane</keyword>
<name>A0A4U0TRH6_9PEZI</name>
<reference evidence="8 9" key="1">
    <citation type="submission" date="2017-03" db="EMBL/GenBank/DDBJ databases">
        <title>Genomes of endolithic fungi from Antarctica.</title>
        <authorList>
            <person name="Coleine C."/>
            <person name="Masonjones S."/>
            <person name="Stajich J.E."/>
        </authorList>
    </citation>
    <scope>NUCLEOTIDE SEQUENCE [LARGE SCALE GENOMIC DNA]</scope>
    <source>
        <strain evidence="8 9">CCFEE 6315</strain>
    </source>
</reference>
<evidence type="ECO:0000313" key="9">
    <source>
        <dbReference type="Proteomes" id="UP000308549"/>
    </source>
</evidence>
<dbReference type="GO" id="GO:0033617">
    <property type="term" value="P:mitochondrial respiratory chain complex IV assembly"/>
    <property type="evidence" value="ECO:0007669"/>
    <property type="project" value="TreeGrafter"/>
</dbReference>
<dbReference type="InterPro" id="IPR001708">
    <property type="entry name" value="YidC/ALB3/OXA1/COX18"/>
</dbReference>
<feature type="compositionally biased region" description="Pro residues" evidence="6">
    <location>
        <begin position="207"/>
        <end position="216"/>
    </location>
</feature>
<comment type="caution">
    <text evidence="8">The sequence shown here is derived from an EMBL/GenBank/DDBJ whole genome shotgun (WGS) entry which is preliminary data.</text>
</comment>
<keyword evidence="9" id="KW-1185">Reference proteome</keyword>
<dbReference type="PANTHER" id="PTHR12428">
    <property type="entry name" value="OXA1"/>
    <property type="match status" value="1"/>
</dbReference>
<dbReference type="EMBL" id="NAJL01000041">
    <property type="protein sequence ID" value="TKA24771.1"/>
    <property type="molecule type" value="Genomic_DNA"/>
</dbReference>
<accession>A0A4U0TRH6</accession>
<evidence type="ECO:0000256" key="6">
    <source>
        <dbReference type="SAM" id="MobiDB-lite"/>
    </source>
</evidence>
<gene>
    <name evidence="8" type="ORF">B0A50_05759</name>
</gene>
<dbReference type="OrthoDB" id="2148490at2759"/>
<feature type="transmembrane region" description="Helical" evidence="7">
    <location>
        <begin position="357"/>
        <end position="381"/>
    </location>
</feature>
<proteinExistence type="inferred from homology"/>
<feature type="region of interest" description="Disordered" evidence="6">
    <location>
        <begin position="201"/>
        <end position="222"/>
    </location>
</feature>
<feature type="compositionally biased region" description="Polar residues" evidence="6">
    <location>
        <begin position="317"/>
        <end position="326"/>
    </location>
</feature>
<dbReference type="AlphaFoldDB" id="A0A4U0TRH6"/>
<dbReference type="GO" id="GO:0005743">
    <property type="term" value="C:mitochondrial inner membrane"/>
    <property type="evidence" value="ECO:0007669"/>
    <property type="project" value="TreeGrafter"/>
</dbReference>
<dbReference type="GO" id="GO:0032977">
    <property type="term" value="F:membrane insertase activity"/>
    <property type="evidence" value="ECO:0007669"/>
    <property type="project" value="InterPro"/>
</dbReference>
<evidence type="ECO:0000313" key="8">
    <source>
        <dbReference type="EMBL" id="TKA24771.1"/>
    </source>
</evidence>
<evidence type="ECO:0000256" key="3">
    <source>
        <dbReference type="ARBA" id="ARBA00022692"/>
    </source>
</evidence>
<comment type="subcellular location">
    <subcellularLocation>
        <location evidence="1">Membrane</location>
        <topology evidence="1">Multi-pass membrane protein</topology>
    </subcellularLocation>
</comment>
<evidence type="ECO:0000256" key="2">
    <source>
        <dbReference type="ARBA" id="ARBA00009877"/>
    </source>
</evidence>
<dbReference type="GO" id="GO:0032979">
    <property type="term" value="P:protein insertion into mitochondrial inner membrane from matrix"/>
    <property type="evidence" value="ECO:0007669"/>
    <property type="project" value="TreeGrafter"/>
</dbReference>
<dbReference type="Proteomes" id="UP000308549">
    <property type="component" value="Unassembled WGS sequence"/>
</dbReference>
<protein>
    <submittedName>
        <fullName evidence="8">Uncharacterized protein</fullName>
    </submittedName>
</protein>